<name>A0ABR2PK98_9ROSI</name>
<proteinExistence type="predicted"/>
<dbReference type="EMBL" id="JBBPBN010000057">
    <property type="protein sequence ID" value="KAK8988821.1"/>
    <property type="molecule type" value="Genomic_DNA"/>
</dbReference>
<comment type="caution">
    <text evidence="1">The sequence shown here is derived from an EMBL/GenBank/DDBJ whole genome shotgun (WGS) entry which is preliminary data.</text>
</comment>
<dbReference type="Proteomes" id="UP001396334">
    <property type="component" value="Unassembled WGS sequence"/>
</dbReference>
<reference evidence="1 2" key="1">
    <citation type="journal article" date="2024" name="G3 (Bethesda)">
        <title>Genome assembly of Hibiscus sabdariffa L. provides insights into metabolisms of medicinal natural products.</title>
        <authorList>
            <person name="Kim T."/>
        </authorList>
    </citation>
    <scope>NUCLEOTIDE SEQUENCE [LARGE SCALE GENOMIC DNA]</scope>
    <source>
        <strain evidence="1">TK-2024</strain>
        <tissue evidence="1">Old leaves</tissue>
    </source>
</reference>
<evidence type="ECO:0000313" key="2">
    <source>
        <dbReference type="Proteomes" id="UP001396334"/>
    </source>
</evidence>
<evidence type="ECO:0000313" key="1">
    <source>
        <dbReference type="EMBL" id="KAK8988821.1"/>
    </source>
</evidence>
<protein>
    <submittedName>
        <fullName evidence="1">Uncharacterized protein</fullName>
    </submittedName>
</protein>
<keyword evidence="2" id="KW-1185">Reference proteome</keyword>
<accession>A0ABR2PK98</accession>
<gene>
    <name evidence="1" type="ORF">V6N11_030196</name>
</gene>
<organism evidence="1 2">
    <name type="scientific">Hibiscus sabdariffa</name>
    <name type="common">roselle</name>
    <dbReference type="NCBI Taxonomy" id="183260"/>
    <lineage>
        <taxon>Eukaryota</taxon>
        <taxon>Viridiplantae</taxon>
        <taxon>Streptophyta</taxon>
        <taxon>Embryophyta</taxon>
        <taxon>Tracheophyta</taxon>
        <taxon>Spermatophyta</taxon>
        <taxon>Magnoliopsida</taxon>
        <taxon>eudicotyledons</taxon>
        <taxon>Gunneridae</taxon>
        <taxon>Pentapetalae</taxon>
        <taxon>rosids</taxon>
        <taxon>malvids</taxon>
        <taxon>Malvales</taxon>
        <taxon>Malvaceae</taxon>
        <taxon>Malvoideae</taxon>
        <taxon>Hibiscus</taxon>
    </lineage>
</organism>
<sequence length="75" mass="8507">MSAATLSRQIAIDLHGLRSENSNRLLEPRGTGRGTGWPQRKVGNEGLVLCSSDTMLWGHFTIDRWHSSAWEGWKW</sequence>